<dbReference type="EMBL" id="JACHIM010000009">
    <property type="protein sequence ID" value="MBB5074376.1"/>
    <property type="molecule type" value="Genomic_DNA"/>
</dbReference>
<keyword evidence="1" id="KW-0472">Membrane</keyword>
<sequence>MNIRYFFIACAVTSGLAVVLKESDSIVKQQPSPIIAPYTVDKPSLQLLEPTSGTFYNLHLLIGQNDISKDQEAKEYIFEQGKILLKAVFTFLYSIVVFYMQKYLMDTH</sequence>
<proteinExistence type="predicted"/>
<gene>
    <name evidence="2" type="ORF">HNQ69_001514</name>
</gene>
<dbReference type="RefSeq" id="WP_183229289.1">
    <property type="nucleotide sequence ID" value="NZ_JACHIM010000009.1"/>
</dbReference>
<evidence type="ECO:0000313" key="3">
    <source>
        <dbReference type="Proteomes" id="UP000561417"/>
    </source>
</evidence>
<reference evidence="2 3" key="1">
    <citation type="submission" date="2020-08" db="EMBL/GenBank/DDBJ databases">
        <title>Genomic Encyclopedia of Type Strains, Phase IV (KMG-IV): sequencing the most valuable type-strain genomes for metagenomic binning, comparative biology and taxonomic classification.</title>
        <authorList>
            <person name="Goeker M."/>
        </authorList>
    </citation>
    <scope>NUCLEOTIDE SEQUENCE [LARGE SCALE GENOMIC DNA]</scope>
    <source>
        <strain evidence="2 3">DSM 28538</strain>
    </source>
</reference>
<evidence type="ECO:0000313" key="2">
    <source>
        <dbReference type="EMBL" id="MBB5074376.1"/>
    </source>
</evidence>
<dbReference type="AlphaFoldDB" id="A0A840NNQ8"/>
<name>A0A840NNQ8_9HYPH</name>
<keyword evidence="1" id="KW-0812">Transmembrane</keyword>
<feature type="transmembrane region" description="Helical" evidence="1">
    <location>
        <begin position="83"/>
        <end position="100"/>
    </location>
</feature>
<keyword evidence="1" id="KW-1133">Transmembrane helix</keyword>
<organism evidence="2 3">
    <name type="scientific">Bartonella callosciuri</name>
    <dbReference type="NCBI Taxonomy" id="686223"/>
    <lineage>
        <taxon>Bacteria</taxon>
        <taxon>Pseudomonadati</taxon>
        <taxon>Pseudomonadota</taxon>
        <taxon>Alphaproteobacteria</taxon>
        <taxon>Hyphomicrobiales</taxon>
        <taxon>Bartonellaceae</taxon>
        <taxon>Bartonella</taxon>
    </lineage>
</organism>
<evidence type="ECO:0000256" key="1">
    <source>
        <dbReference type="SAM" id="Phobius"/>
    </source>
</evidence>
<keyword evidence="3" id="KW-1185">Reference proteome</keyword>
<accession>A0A840NNQ8</accession>
<dbReference type="Proteomes" id="UP000561417">
    <property type="component" value="Unassembled WGS sequence"/>
</dbReference>
<protein>
    <submittedName>
        <fullName evidence="2">Ni/Fe-hydrogenase subunit HybB-like protein</fullName>
    </submittedName>
</protein>
<comment type="caution">
    <text evidence="2">The sequence shown here is derived from an EMBL/GenBank/DDBJ whole genome shotgun (WGS) entry which is preliminary data.</text>
</comment>